<keyword evidence="2" id="KW-1185">Reference proteome</keyword>
<reference evidence="1 2" key="1">
    <citation type="journal article" date="2019" name="Int. J. Syst. Evol. Microbiol.">
        <title>The Global Catalogue of Microorganisms (GCM) 10K type strain sequencing project: providing services to taxonomists for standard genome sequencing and annotation.</title>
        <authorList>
            <consortium name="The Broad Institute Genomics Platform"/>
            <consortium name="The Broad Institute Genome Sequencing Center for Infectious Disease"/>
            <person name="Wu L."/>
            <person name="Ma J."/>
        </authorList>
    </citation>
    <scope>NUCLEOTIDE SEQUENCE [LARGE SCALE GENOMIC DNA]</scope>
    <source>
        <strain evidence="1 2">JCM 11136</strain>
    </source>
</reference>
<organism evidence="1 2">
    <name type="scientific">Nonomuraea longicatena</name>
    <dbReference type="NCBI Taxonomy" id="83682"/>
    <lineage>
        <taxon>Bacteria</taxon>
        <taxon>Bacillati</taxon>
        <taxon>Actinomycetota</taxon>
        <taxon>Actinomycetes</taxon>
        <taxon>Streptosporangiales</taxon>
        <taxon>Streptosporangiaceae</taxon>
        <taxon>Nonomuraea</taxon>
    </lineage>
</organism>
<dbReference type="RefSeq" id="WP_343954663.1">
    <property type="nucleotide sequence ID" value="NZ_BAAAHQ010000048.1"/>
</dbReference>
<proteinExistence type="predicted"/>
<accession>A0ABN1R2F3</accession>
<gene>
    <name evidence="1" type="ORF">GCM10009560_70930</name>
</gene>
<evidence type="ECO:0000313" key="1">
    <source>
        <dbReference type="EMBL" id="GAA0950899.1"/>
    </source>
</evidence>
<protein>
    <submittedName>
        <fullName evidence="1">Uncharacterized protein</fullName>
    </submittedName>
</protein>
<dbReference type="EMBL" id="BAAAHQ010000048">
    <property type="protein sequence ID" value="GAA0950899.1"/>
    <property type="molecule type" value="Genomic_DNA"/>
</dbReference>
<sequence>MTDTTLTQAQADARVQQLIRDTAGALTPKPRLELIPDGSGADRCLGEDASEGMVHINRAYWLRDVPVSENLNLSRQVKAYRQAQGHRITELFSSSAGAC</sequence>
<evidence type="ECO:0000313" key="2">
    <source>
        <dbReference type="Proteomes" id="UP001501578"/>
    </source>
</evidence>
<name>A0ABN1R2F3_9ACTN</name>
<comment type="caution">
    <text evidence="1">The sequence shown here is derived from an EMBL/GenBank/DDBJ whole genome shotgun (WGS) entry which is preliminary data.</text>
</comment>
<dbReference type="Proteomes" id="UP001501578">
    <property type="component" value="Unassembled WGS sequence"/>
</dbReference>